<proteinExistence type="predicted"/>
<keyword evidence="1" id="KW-0732">Signal</keyword>
<dbReference type="AlphaFoldDB" id="A0A4Y7TG11"/>
<name>A0A4Y7TG11_COPMI</name>
<dbReference type="PANTHER" id="PTHR43662:SF3">
    <property type="entry name" value="DOMAIN PROTEIN, PUTATIVE (AFU_ORTHOLOGUE AFUA_6G11970)-RELATED"/>
    <property type="match status" value="1"/>
</dbReference>
<feature type="signal peptide" evidence="1">
    <location>
        <begin position="1"/>
        <end position="22"/>
    </location>
</feature>
<accession>A0A4Y7TG11</accession>
<dbReference type="InterPro" id="IPR018535">
    <property type="entry name" value="DUF1996"/>
</dbReference>
<evidence type="ECO:0000313" key="3">
    <source>
        <dbReference type="EMBL" id="TEB33100.1"/>
    </source>
</evidence>
<evidence type="ECO:0000259" key="2">
    <source>
        <dbReference type="Pfam" id="PF09362"/>
    </source>
</evidence>
<feature type="domain" description="DUF1996" evidence="2">
    <location>
        <begin position="37"/>
        <end position="297"/>
    </location>
</feature>
<dbReference type="OrthoDB" id="74764at2759"/>
<keyword evidence="4" id="KW-1185">Reference proteome</keyword>
<dbReference type="PANTHER" id="PTHR43662">
    <property type="match status" value="1"/>
</dbReference>
<dbReference type="Pfam" id="PF09362">
    <property type="entry name" value="DUF1996"/>
    <property type="match status" value="1"/>
</dbReference>
<dbReference type="EMBL" id="QPFP01000013">
    <property type="protein sequence ID" value="TEB33100.1"/>
    <property type="molecule type" value="Genomic_DNA"/>
</dbReference>
<evidence type="ECO:0000256" key="1">
    <source>
        <dbReference type="SAM" id="SignalP"/>
    </source>
</evidence>
<dbReference type="STRING" id="71717.A0A4Y7TG11"/>
<evidence type="ECO:0000313" key="4">
    <source>
        <dbReference type="Proteomes" id="UP000298030"/>
    </source>
</evidence>
<protein>
    <recommendedName>
        <fullName evidence="2">DUF1996 domain-containing protein</fullName>
    </recommendedName>
</protein>
<sequence length="433" mass="47438">MLKLLQSLAGLVLLTFSREASAFLRFPCSQLVTERFDPLVTPGEVSPHLHQIVGGNAFNLTMDPANDLGDLSTCTTCRFVEDKSNYWTAVMYFKHSNGSYLRVPQMPNHNSGPGLQDGGMTIYYFQPTYEGDNVTFVSFPKGFRMRVGSPMRRTEDDIDPNDATTLHALTFRCFNGTDGGSGGATTGFGPEDSFEFPNRTCSGGIRSNIYFPQCWDGINLDSEDHMNHVSHPIGNFFDAPCPASHPIHVPFIFMEIVWDTRPFNEPPFWPADGSQPFVLSNGDPTGFGQHADYMFGWEGDSLHRAMDSCDNFDGIPTKCTALTVQDTDSMNRCKKGVQVIEVTEKQYIEKLPGCNPVQSGPDYATDIHNCDAPSTTVAEQVPTTSPELVVPPWPVCNPSPVSTFAAPFCDSIPQTTSASGTQPTIAPAIITTI</sequence>
<dbReference type="Proteomes" id="UP000298030">
    <property type="component" value="Unassembled WGS sequence"/>
</dbReference>
<reference evidence="3 4" key="1">
    <citation type="journal article" date="2019" name="Nat. Ecol. Evol.">
        <title>Megaphylogeny resolves global patterns of mushroom evolution.</title>
        <authorList>
            <person name="Varga T."/>
            <person name="Krizsan K."/>
            <person name="Foldi C."/>
            <person name="Dima B."/>
            <person name="Sanchez-Garcia M."/>
            <person name="Sanchez-Ramirez S."/>
            <person name="Szollosi G.J."/>
            <person name="Szarkandi J.G."/>
            <person name="Papp V."/>
            <person name="Albert L."/>
            <person name="Andreopoulos W."/>
            <person name="Angelini C."/>
            <person name="Antonin V."/>
            <person name="Barry K.W."/>
            <person name="Bougher N.L."/>
            <person name="Buchanan P."/>
            <person name="Buyck B."/>
            <person name="Bense V."/>
            <person name="Catcheside P."/>
            <person name="Chovatia M."/>
            <person name="Cooper J."/>
            <person name="Damon W."/>
            <person name="Desjardin D."/>
            <person name="Finy P."/>
            <person name="Geml J."/>
            <person name="Haridas S."/>
            <person name="Hughes K."/>
            <person name="Justo A."/>
            <person name="Karasinski D."/>
            <person name="Kautmanova I."/>
            <person name="Kiss B."/>
            <person name="Kocsube S."/>
            <person name="Kotiranta H."/>
            <person name="LaButti K.M."/>
            <person name="Lechner B.E."/>
            <person name="Liimatainen K."/>
            <person name="Lipzen A."/>
            <person name="Lukacs Z."/>
            <person name="Mihaltcheva S."/>
            <person name="Morgado L.N."/>
            <person name="Niskanen T."/>
            <person name="Noordeloos M.E."/>
            <person name="Ohm R.A."/>
            <person name="Ortiz-Santana B."/>
            <person name="Ovrebo C."/>
            <person name="Racz N."/>
            <person name="Riley R."/>
            <person name="Savchenko A."/>
            <person name="Shiryaev A."/>
            <person name="Soop K."/>
            <person name="Spirin V."/>
            <person name="Szebenyi C."/>
            <person name="Tomsovsky M."/>
            <person name="Tulloss R.E."/>
            <person name="Uehling J."/>
            <person name="Grigoriev I.V."/>
            <person name="Vagvolgyi C."/>
            <person name="Papp T."/>
            <person name="Martin F.M."/>
            <person name="Miettinen O."/>
            <person name="Hibbett D.S."/>
            <person name="Nagy L.G."/>
        </authorList>
    </citation>
    <scope>NUCLEOTIDE SEQUENCE [LARGE SCALE GENOMIC DNA]</scope>
    <source>
        <strain evidence="3 4">FP101781</strain>
    </source>
</reference>
<gene>
    <name evidence="3" type="ORF">FA13DRAFT_186037</name>
</gene>
<feature type="chain" id="PRO_5021378570" description="DUF1996 domain-containing protein" evidence="1">
    <location>
        <begin position="23"/>
        <end position="433"/>
    </location>
</feature>
<organism evidence="3 4">
    <name type="scientific">Coprinellus micaceus</name>
    <name type="common">Glistening ink-cap mushroom</name>
    <name type="synonym">Coprinus micaceus</name>
    <dbReference type="NCBI Taxonomy" id="71717"/>
    <lineage>
        <taxon>Eukaryota</taxon>
        <taxon>Fungi</taxon>
        <taxon>Dikarya</taxon>
        <taxon>Basidiomycota</taxon>
        <taxon>Agaricomycotina</taxon>
        <taxon>Agaricomycetes</taxon>
        <taxon>Agaricomycetidae</taxon>
        <taxon>Agaricales</taxon>
        <taxon>Agaricineae</taxon>
        <taxon>Psathyrellaceae</taxon>
        <taxon>Coprinellus</taxon>
    </lineage>
</organism>
<comment type="caution">
    <text evidence="3">The sequence shown here is derived from an EMBL/GenBank/DDBJ whole genome shotgun (WGS) entry which is preliminary data.</text>
</comment>